<keyword evidence="10" id="KW-0460">Magnesium</keyword>
<evidence type="ECO:0000256" key="4">
    <source>
        <dbReference type="ARBA" id="ARBA00014885"/>
    </source>
</evidence>
<keyword evidence="18" id="KW-1185">Reference proteome</keyword>
<evidence type="ECO:0000256" key="15">
    <source>
        <dbReference type="ARBA" id="ARBA00030920"/>
    </source>
</evidence>
<comment type="cofactor">
    <cofactor evidence="1">
        <name>Mg(2+)</name>
        <dbReference type="ChEBI" id="CHEBI:18420"/>
    </cofactor>
</comment>
<dbReference type="Gene3D" id="3.30.1330.70">
    <property type="entry name" value="Holliday junction resolvase RusA"/>
    <property type="match status" value="1"/>
</dbReference>
<evidence type="ECO:0000313" key="18">
    <source>
        <dbReference type="Proteomes" id="UP001232163"/>
    </source>
</evidence>
<evidence type="ECO:0000256" key="12">
    <source>
        <dbReference type="ARBA" id="ARBA00023204"/>
    </source>
</evidence>
<keyword evidence="7" id="KW-0255">Endonuclease</keyword>
<keyword evidence="6" id="KW-0479">Metal-binding</keyword>
<evidence type="ECO:0000256" key="2">
    <source>
        <dbReference type="ARBA" id="ARBA00008865"/>
    </source>
</evidence>
<keyword evidence="11" id="KW-0233">DNA recombination</keyword>
<name>A0ABT9MEA8_9DEIO</name>
<keyword evidence="5" id="KW-0540">Nuclease</keyword>
<proteinExistence type="inferred from homology"/>
<dbReference type="InterPro" id="IPR036614">
    <property type="entry name" value="RusA-like_sf"/>
</dbReference>
<comment type="subunit">
    <text evidence="3">Homodimer.</text>
</comment>
<evidence type="ECO:0000256" key="6">
    <source>
        <dbReference type="ARBA" id="ARBA00022723"/>
    </source>
</evidence>
<dbReference type="Pfam" id="PF05866">
    <property type="entry name" value="RusA"/>
    <property type="match status" value="1"/>
</dbReference>
<keyword evidence="9 17" id="KW-0378">Hydrolase</keyword>
<comment type="similarity">
    <text evidence="2">Belongs to the RusA family.</text>
</comment>
<evidence type="ECO:0000256" key="14">
    <source>
        <dbReference type="ARBA" id="ARBA00029488"/>
    </source>
</evidence>
<evidence type="ECO:0000256" key="9">
    <source>
        <dbReference type="ARBA" id="ARBA00022801"/>
    </source>
</evidence>
<dbReference type="InterPro" id="IPR016281">
    <property type="entry name" value="Endonuclease_RusA"/>
</dbReference>
<evidence type="ECO:0000256" key="13">
    <source>
        <dbReference type="ARBA" id="ARBA00029354"/>
    </source>
</evidence>
<dbReference type="RefSeq" id="WP_307466398.1">
    <property type="nucleotide sequence ID" value="NZ_JAURUR010000007.1"/>
</dbReference>
<evidence type="ECO:0000256" key="10">
    <source>
        <dbReference type="ARBA" id="ARBA00022842"/>
    </source>
</evidence>
<protein>
    <recommendedName>
        <fullName evidence="4">Crossover junction endodeoxyribonuclease RusA</fullName>
        <ecNumber evidence="14">3.1.21.10</ecNumber>
    </recommendedName>
    <alternativeName>
        <fullName evidence="15">Holliday junction nuclease RusA</fullName>
    </alternativeName>
    <alternativeName>
        <fullName evidence="16">Holliday junction resolvase</fullName>
    </alternativeName>
</protein>
<evidence type="ECO:0000256" key="5">
    <source>
        <dbReference type="ARBA" id="ARBA00022722"/>
    </source>
</evidence>
<organism evidence="17 18">
    <name type="scientific">Deinococcus enclensis</name>
    <dbReference type="NCBI Taxonomy" id="1049582"/>
    <lineage>
        <taxon>Bacteria</taxon>
        <taxon>Thermotogati</taxon>
        <taxon>Deinococcota</taxon>
        <taxon>Deinococci</taxon>
        <taxon>Deinococcales</taxon>
        <taxon>Deinococcaceae</taxon>
        <taxon>Deinococcus</taxon>
    </lineage>
</organism>
<dbReference type="PIRSF" id="PIRSF001007">
    <property type="entry name" value="RusA"/>
    <property type="match status" value="1"/>
</dbReference>
<gene>
    <name evidence="17" type="ORF">QO006_002337</name>
</gene>
<accession>A0ABT9MEA8</accession>
<keyword evidence="8" id="KW-0227">DNA damage</keyword>
<dbReference type="EC" id="3.1.21.10" evidence="14"/>
<evidence type="ECO:0000256" key="16">
    <source>
        <dbReference type="ARBA" id="ARBA00031953"/>
    </source>
</evidence>
<dbReference type="Proteomes" id="UP001232163">
    <property type="component" value="Unassembled WGS sequence"/>
</dbReference>
<evidence type="ECO:0000256" key="1">
    <source>
        <dbReference type="ARBA" id="ARBA00001946"/>
    </source>
</evidence>
<comment type="caution">
    <text evidence="17">The sequence shown here is derived from an EMBL/GenBank/DDBJ whole genome shotgun (WGS) entry which is preliminary data.</text>
</comment>
<evidence type="ECO:0000256" key="7">
    <source>
        <dbReference type="ARBA" id="ARBA00022759"/>
    </source>
</evidence>
<dbReference type="SUPFAM" id="SSF103084">
    <property type="entry name" value="Holliday junction resolvase RusA"/>
    <property type="match status" value="1"/>
</dbReference>
<comment type="catalytic activity">
    <reaction evidence="13">
        <text>Endonucleolytic cleavage at a junction such as a reciprocal single-stranded crossover between two homologous DNA duplexes (Holliday junction).</text>
        <dbReference type="EC" id="3.1.21.10"/>
    </reaction>
</comment>
<evidence type="ECO:0000256" key="11">
    <source>
        <dbReference type="ARBA" id="ARBA00023172"/>
    </source>
</evidence>
<reference evidence="17 18" key="1">
    <citation type="submission" date="2023-07" db="EMBL/GenBank/DDBJ databases">
        <title>Genomic Encyclopedia of Type Strains, Phase IV (KMG-IV): sequencing the most valuable type-strain genomes for metagenomic binning, comparative biology and taxonomic classification.</title>
        <authorList>
            <person name="Goeker M."/>
        </authorList>
    </citation>
    <scope>NUCLEOTIDE SEQUENCE [LARGE SCALE GENOMIC DNA]</scope>
    <source>
        <strain evidence="17 18">NIO-1023</strain>
    </source>
</reference>
<evidence type="ECO:0000313" key="17">
    <source>
        <dbReference type="EMBL" id="MDP9764890.1"/>
    </source>
</evidence>
<dbReference type="InterPro" id="IPR008822">
    <property type="entry name" value="Endonuclease_RusA-like"/>
</dbReference>
<evidence type="ECO:0000256" key="3">
    <source>
        <dbReference type="ARBA" id="ARBA00011738"/>
    </source>
</evidence>
<sequence>MIVLPWPPSVNRMWRSVRGRNILSKEGREYREAGLEALQAQGPRCWPADVRLSVSICVYPPDRRRRDLDNMPKAVLDLLTHGGVYGDDSQIDRLEIVRRECHPGGRVIVDVRCL</sequence>
<evidence type="ECO:0000256" key="8">
    <source>
        <dbReference type="ARBA" id="ARBA00022763"/>
    </source>
</evidence>
<dbReference type="GO" id="GO:0008821">
    <property type="term" value="F:crossover junction DNA endonuclease activity"/>
    <property type="evidence" value="ECO:0007669"/>
    <property type="project" value="UniProtKB-EC"/>
</dbReference>
<keyword evidence="12" id="KW-0234">DNA repair</keyword>
<dbReference type="EMBL" id="JAURUR010000007">
    <property type="protein sequence ID" value="MDP9764890.1"/>
    <property type="molecule type" value="Genomic_DNA"/>
</dbReference>